<proteinExistence type="predicted"/>
<dbReference type="OrthoDB" id="7257578at2"/>
<dbReference type="RefSeq" id="WP_026398434.1">
    <property type="nucleotide sequence ID" value="NZ_AUBI01000012.1"/>
</dbReference>
<dbReference type="InterPro" id="IPR036691">
    <property type="entry name" value="Endo/exonu/phosph_ase_sf"/>
</dbReference>
<sequence>MPIIAYQSFNANARTVVPFNYDSMLNQHFTRNTNDKVTQGKHYSLQLPVTPDNCMSEAVIGPANLVRVKKLPAASSRRIAKEKAQPRAIFGEHVAQIWQNCIRRMGQLKPDILVCGELYAPANLPTRNAAVSPDSQIATRAFKSLNPEKPNSYYRSCNTFTAFSEVGARSQEVASGYGFVVYKLDDLIVAFVHVPNDKCDNEQAMVTFYKGVAQAAKSVFLDVVVGDTNQPSPDFTRRVLNIAFGEKQQYTNAMAADIEARRLTTIDTLVSDGDPRNGGSVSPAVRAGTNSNSQEMYDVAVFRGAAVGVVDAFYISQSATGVTVTDHCGICVNFSKKVYGNATAPRQPLKRTLSQQNGAAKRFKPNNGSCRS</sequence>
<evidence type="ECO:0000313" key="2">
    <source>
        <dbReference type="EMBL" id="GEN60834.1"/>
    </source>
</evidence>
<dbReference type="STRING" id="1120919.GCA_000429165_02827"/>
<protein>
    <recommendedName>
        <fullName evidence="4">Endonuclease/exonuclease/phosphatase domain-containing protein</fullName>
    </recommendedName>
</protein>
<dbReference type="Proteomes" id="UP000321635">
    <property type="component" value="Unassembled WGS sequence"/>
</dbReference>
<evidence type="ECO:0000256" key="1">
    <source>
        <dbReference type="SAM" id="MobiDB-lite"/>
    </source>
</evidence>
<reference evidence="2 3" key="1">
    <citation type="submission" date="2019-07" db="EMBL/GenBank/DDBJ databases">
        <title>Whole genome shotgun sequence of Acetobacter nitrogenifigens NBRC 105050.</title>
        <authorList>
            <person name="Hosoyama A."/>
            <person name="Uohara A."/>
            <person name="Ohji S."/>
            <person name="Ichikawa N."/>
        </authorList>
    </citation>
    <scope>NUCLEOTIDE SEQUENCE [LARGE SCALE GENOMIC DNA]</scope>
    <source>
        <strain evidence="2 3">NBRC 105050</strain>
    </source>
</reference>
<feature type="region of interest" description="Disordered" evidence="1">
    <location>
        <begin position="346"/>
        <end position="372"/>
    </location>
</feature>
<evidence type="ECO:0008006" key="4">
    <source>
        <dbReference type="Google" id="ProtNLM"/>
    </source>
</evidence>
<evidence type="ECO:0000313" key="3">
    <source>
        <dbReference type="Proteomes" id="UP000321635"/>
    </source>
</evidence>
<dbReference type="EMBL" id="BJYF01000021">
    <property type="protein sequence ID" value="GEN60834.1"/>
    <property type="molecule type" value="Genomic_DNA"/>
</dbReference>
<keyword evidence="3" id="KW-1185">Reference proteome</keyword>
<comment type="caution">
    <text evidence="2">The sequence shown here is derived from an EMBL/GenBank/DDBJ whole genome shotgun (WGS) entry which is preliminary data.</text>
</comment>
<name>A0A511XCZ4_9PROT</name>
<feature type="region of interest" description="Disordered" evidence="1">
    <location>
        <begin position="269"/>
        <end position="289"/>
    </location>
</feature>
<dbReference type="SUPFAM" id="SSF56219">
    <property type="entry name" value="DNase I-like"/>
    <property type="match status" value="1"/>
</dbReference>
<dbReference type="AlphaFoldDB" id="A0A511XCZ4"/>
<organism evidence="2 3">
    <name type="scientific">Acetobacter nitrogenifigens DSM 23921 = NBRC 105050</name>
    <dbReference type="NCBI Taxonomy" id="1120919"/>
    <lineage>
        <taxon>Bacteria</taxon>
        <taxon>Pseudomonadati</taxon>
        <taxon>Pseudomonadota</taxon>
        <taxon>Alphaproteobacteria</taxon>
        <taxon>Acetobacterales</taxon>
        <taxon>Acetobacteraceae</taxon>
        <taxon>Acetobacter</taxon>
    </lineage>
</organism>
<gene>
    <name evidence="2" type="ORF">ANI02nite_27180</name>
</gene>
<accession>A0A511XCZ4</accession>